<proteinExistence type="predicted"/>
<dbReference type="Proteomes" id="UP000319783">
    <property type="component" value="Unassembled WGS sequence"/>
</dbReference>
<gene>
    <name evidence="1" type="ORF">JETT_2072</name>
</gene>
<sequence>MKEELPERYFFGKNKVMRIGQILKDAFPKKCNDRTYQSIKNAWGSIVGNEVCQVTKITGFKNGVLYVIVESSVMIHHLTNFEKNAIIDRINTILKTRYIEDIHFKVGILNDVGKK</sequence>
<dbReference type="EMBL" id="SULG01000040">
    <property type="protein sequence ID" value="TLD41646.1"/>
    <property type="molecule type" value="Genomic_DNA"/>
</dbReference>
<reference evidence="1 2" key="1">
    <citation type="submission" date="2019-04" db="EMBL/GenBank/DDBJ databases">
        <title>Genome of a novel bacterium Candidatus Jettenia ecosi reconstructed from metagenome of an anammox bioreactor.</title>
        <authorList>
            <person name="Mardanov A.V."/>
            <person name="Beletsky A.V."/>
            <person name="Ravin N.V."/>
            <person name="Botchkova E.A."/>
            <person name="Litti Y.V."/>
            <person name="Nozhevnikova A.N."/>
        </authorList>
    </citation>
    <scope>NUCLEOTIDE SEQUENCE [LARGE SCALE GENOMIC DNA]</scope>
    <source>
        <strain evidence="1">J2</strain>
    </source>
</reference>
<name>A0A533QAB8_9BACT</name>
<protein>
    <recommendedName>
        <fullName evidence="3">DUF721 domain-containing protein</fullName>
    </recommendedName>
</protein>
<organism evidence="1 2">
    <name type="scientific">Candidatus Jettenia ecosi</name>
    <dbReference type="NCBI Taxonomy" id="2494326"/>
    <lineage>
        <taxon>Bacteria</taxon>
        <taxon>Pseudomonadati</taxon>
        <taxon>Planctomycetota</taxon>
        <taxon>Candidatus Brocadiia</taxon>
        <taxon>Candidatus Brocadiales</taxon>
        <taxon>Candidatus Brocadiaceae</taxon>
        <taxon>Candidatus Jettenia</taxon>
    </lineage>
</organism>
<comment type="caution">
    <text evidence="1">The sequence shown here is derived from an EMBL/GenBank/DDBJ whole genome shotgun (WGS) entry which is preliminary data.</text>
</comment>
<dbReference type="AlphaFoldDB" id="A0A533QAB8"/>
<evidence type="ECO:0000313" key="2">
    <source>
        <dbReference type="Proteomes" id="UP000319783"/>
    </source>
</evidence>
<evidence type="ECO:0000313" key="1">
    <source>
        <dbReference type="EMBL" id="TLD41646.1"/>
    </source>
</evidence>
<dbReference type="PANTHER" id="PTHR36456">
    <property type="entry name" value="UPF0232 PROTEIN SCO3875"/>
    <property type="match status" value="1"/>
</dbReference>
<dbReference type="InterPro" id="IPR007922">
    <property type="entry name" value="DciA-like"/>
</dbReference>
<dbReference type="Pfam" id="PF05258">
    <property type="entry name" value="DciA"/>
    <property type="match status" value="1"/>
</dbReference>
<accession>A0A533QAB8</accession>
<dbReference type="PANTHER" id="PTHR36456:SF1">
    <property type="entry name" value="UPF0232 PROTEIN SCO3875"/>
    <property type="match status" value="1"/>
</dbReference>
<evidence type="ECO:0008006" key="3">
    <source>
        <dbReference type="Google" id="ProtNLM"/>
    </source>
</evidence>